<evidence type="ECO:0000313" key="3">
    <source>
        <dbReference type="Proteomes" id="UP000186817"/>
    </source>
</evidence>
<dbReference type="OrthoDB" id="10418719at2759"/>
<keyword evidence="3" id="KW-1185">Reference proteome</keyword>
<gene>
    <name evidence="2" type="ORF">AK812_SmicGene19880</name>
</gene>
<comment type="caution">
    <text evidence="2">The sequence shown here is derived from an EMBL/GenBank/DDBJ whole genome shotgun (WGS) entry which is preliminary data.</text>
</comment>
<feature type="region of interest" description="Disordered" evidence="1">
    <location>
        <begin position="190"/>
        <end position="218"/>
    </location>
</feature>
<sequence>MADLEEATTIILKMNRKVTYQEFVDALGHYLGDPWRSKPYDLIHLVSPCAVVVNFTSAEVCQRSFRALQILAGVNGILVKEVRHARHQGLAANLALYLARRSFRRSVRKGGEPHIFFGGAKLALTTARKKFVPDEMLRRYQVALEVHGLEADVPPDDEVPFGHMLSISTMATMAQGQEDLEGLALEEEEIVQSGGNPPPEACQLAAPSRQDTKVADASDSEGLLPIRLY</sequence>
<reference evidence="2 3" key="1">
    <citation type="submission" date="2016-02" db="EMBL/GenBank/DDBJ databases">
        <title>Genome analysis of coral dinoflagellate symbionts highlights evolutionary adaptations to a symbiotic lifestyle.</title>
        <authorList>
            <person name="Aranda M."/>
            <person name="Li Y."/>
            <person name="Liew Y.J."/>
            <person name="Baumgarten S."/>
            <person name="Simakov O."/>
            <person name="Wilson M."/>
            <person name="Piel J."/>
            <person name="Ashoor H."/>
            <person name="Bougouffa S."/>
            <person name="Bajic V.B."/>
            <person name="Ryu T."/>
            <person name="Ravasi T."/>
            <person name="Bayer T."/>
            <person name="Micklem G."/>
            <person name="Kim H."/>
            <person name="Bhak J."/>
            <person name="Lajeunesse T.C."/>
            <person name="Voolstra C.R."/>
        </authorList>
    </citation>
    <scope>NUCLEOTIDE SEQUENCE [LARGE SCALE GENOMIC DNA]</scope>
    <source>
        <strain evidence="2 3">CCMP2467</strain>
    </source>
</reference>
<evidence type="ECO:0000313" key="2">
    <source>
        <dbReference type="EMBL" id="OLP97744.1"/>
    </source>
</evidence>
<dbReference type="AlphaFoldDB" id="A0A1Q9DRH8"/>
<organism evidence="2 3">
    <name type="scientific">Symbiodinium microadriaticum</name>
    <name type="common">Dinoflagellate</name>
    <name type="synonym">Zooxanthella microadriatica</name>
    <dbReference type="NCBI Taxonomy" id="2951"/>
    <lineage>
        <taxon>Eukaryota</taxon>
        <taxon>Sar</taxon>
        <taxon>Alveolata</taxon>
        <taxon>Dinophyceae</taxon>
        <taxon>Suessiales</taxon>
        <taxon>Symbiodiniaceae</taxon>
        <taxon>Symbiodinium</taxon>
    </lineage>
</organism>
<dbReference type="Proteomes" id="UP000186817">
    <property type="component" value="Unassembled WGS sequence"/>
</dbReference>
<proteinExistence type="predicted"/>
<dbReference type="EMBL" id="LSRX01000423">
    <property type="protein sequence ID" value="OLP97744.1"/>
    <property type="molecule type" value="Genomic_DNA"/>
</dbReference>
<evidence type="ECO:0000256" key="1">
    <source>
        <dbReference type="SAM" id="MobiDB-lite"/>
    </source>
</evidence>
<name>A0A1Q9DRH8_SYMMI</name>
<accession>A0A1Q9DRH8</accession>
<protein>
    <submittedName>
        <fullName evidence="2">Uncharacterized protein</fullName>
    </submittedName>
</protein>